<proteinExistence type="predicted"/>
<dbReference type="KEGG" id="chya:V22_19050"/>
<keyword evidence="2" id="KW-1185">Reference proteome</keyword>
<dbReference type="PROSITE" id="PS51257">
    <property type="entry name" value="PROKAR_LIPOPROTEIN"/>
    <property type="match status" value="1"/>
</dbReference>
<organism evidence="1 2">
    <name type="scientific">Calycomorphotria hydatis</name>
    <dbReference type="NCBI Taxonomy" id="2528027"/>
    <lineage>
        <taxon>Bacteria</taxon>
        <taxon>Pseudomonadati</taxon>
        <taxon>Planctomycetota</taxon>
        <taxon>Planctomycetia</taxon>
        <taxon>Planctomycetales</taxon>
        <taxon>Planctomycetaceae</taxon>
        <taxon>Calycomorphotria</taxon>
    </lineage>
</organism>
<dbReference type="EMBL" id="CP036316">
    <property type="protein sequence ID" value="QDT64665.1"/>
    <property type="molecule type" value="Genomic_DNA"/>
</dbReference>
<dbReference type="Proteomes" id="UP000319976">
    <property type="component" value="Chromosome"/>
</dbReference>
<name>A0A517T8F7_9PLAN</name>
<reference evidence="1 2" key="1">
    <citation type="submission" date="2019-02" db="EMBL/GenBank/DDBJ databases">
        <title>Deep-cultivation of Planctomycetes and their phenomic and genomic characterization uncovers novel biology.</title>
        <authorList>
            <person name="Wiegand S."/>
            <person name="Jogler M."/>
            <person name="Boedeker C."/>
            <person name="Pinto D."/>
            <person name="Vollmers J."/>
            <person name="Rivas-Marin E."/>
            <person name="Kohn T."/>
            <person name="Peeters S.H."/>
            <person name="Heuer A."/>
            <person name="Rast P."/>
            <person name="Oberbeckmann S."/>
            <person name="Bunk B."/>
            <person name="Jeske O."/>
            <person name="Meyerdierks A."/>
            <person name="Storesund J.E."/>
            <person name="Kallscheuer N."/>
            <person name="Luecker S."/>
            <person name="Lage O.M."/>
            <person name="Pohl T."/>
            <person name="Merkel B.J."/>
            <person name="Hornburger P."/>
            <person name="Mueller R.-W."/>
            <person name="Bruemmer F."/>
            <person name="Labrenz M."/>
            <person name="Spormann A.M."/>
            <person name="Op den Camp H."/>
            <person name="Overmann J."/>
            <person name="Amann R."/>
            <person name="Jetten M.S.M."/>
            <person name="Mascher T."/>
            <person name="Medema M.H."/>
            <person name="Devos D.P."/>
            <person name="Kaster A.-K."/>
            <person name="Ovreas L."/>
            <person name="Rohde M."/>
            <person name="Galperin M.Y."/>
            <person name="Jogler C."/>
        </authorList>
    </citation>
    <scope>NUCLEOTIDE SEQUENCE [LARGE SCALE GENOMIC DNA]</scope>
    <source>
        <strain evidence="1 2">V22</strain>
    </source>
</reference>
<sequence>MARLAFDALIAALPVLFIIAAMSCLAMCLNSLPT</sequence>
<accession>A0A517T8F7</accession>
<evidence type="ECO:0000313" key="2">
    <source>
        <dbReference type="Proteomes" id="UP000319976"/>
    </source>
</evidence>
<protein>
    <submittedName>
        <fullName evidence="1">Uncharacterized protein</fullName>
    </submittedName>
</protein>
<gene>
    <name evidence="1" type="ORF">V22_19050</name>
</gene>
<evidence type="ECO:0000313" key="1">
    <source>
        <dbReference type="EMBL" id="QDT64665.1"/>
    </source>
</evidence>
<dbReference type="AlphaFoldDB" id="A0A517T8F7"/>